<feature type="domain" description="AraC effector-binding" evidence="1">
    <location>
        <begin position="4"/>
        <end position="153"/>
    </location>
</feature>
<proteinExistence type="predicted"/>
<dbReference type="OrthoDB" id="7849865at2"/>
<dbReference type="InterPro" id="IPR029442">
    <property type="entry name" value="GyrI-like"/>
</dbReference>
<dbReference type="Proteomes" id="UP000284057">
    <property type="component" value="Unassembled WGS sequence"/>
</dbReference>
<dbReference type="InterPro" id="IPR011256">
    <property type="entry name" value="Reg_factor_effector_dom_sf"/>
</dbReference>
<dbReference type="SUPFAM" id="SSF55136">
    <property type="entry name" value="Probable bacterial effector-binding domain"/>
    <property type="match status" value="1"/>
</dbReference>
<comment type="caution">
    <text evidence="2">The sequence shown here is derived from an EMBL/GenBank/DDBJ whole genome shotgun (WGS) entry which is preliminary data.</text>
</comment>
<evidence type="ECO:0000259" key="1">
    <source>
        <dbReference type="SMART" id="SM00871"/>
    </source>
</evidence>
<dbReference type="AlphaFoldDB" id="A0A418KL47"/>
<dbReference type="RefSeq" id="WP_119661938.1">
    <property type="nucleotide sequence ID" value="NZ_QUAL01000190.1"/>
</dbReference>
<evidence type="ECO:0000313" key="3">
    <source>
        <dbReference type="Proteomes" id="UP000284057"/>
    </source>
</evidence>
<protein>
    <submittedName>
        <fullName evidence="2">AraC family transcriptional regulator</fullName>
    </submittedName>
</protein>
<evidence type="ECO:0000313" key="2">
    <source>
        <dbReference type="EMBL" id="RIQ18248.1"/>
    </source>
</evidence>
<dbReference type="EMBL" id="QUAL01000190">
    <property type="protein sequence ID" value="RIQ18248.1"/>
    <property type="molecule type" value="Genomic_DNA"/>
</dbReference>
<dbReference type="Pfam" id="PF06445">
    <property type="entry name" value="GyrI-like"/>
    <property type="match status" value="1"/>
</dbReference>
<organism evidence="2 3">
    <name type="scientific">Jiangella rhizosphaerae</name>
    <dbReference type="NCBI Taxonomy" id="2293569"/>
    <lineage>
        <taxon>Bacteria</taxon>
        <taxon>Bacillati</taxon>
        <taxon>Actinomycetota</taxon>
        <taxon>Actinomycetes</taxon>
        <taxon>Jiangellales</taxon>
        <taxon>Jiangellaceae</taxon>
        <taxon>Jiangella</taxon>
    </lineage>
</organism>
<accession>A0A418KL47</accession>
<reference evidence="2 3" key="1">
    <citation type="submission" date="2018-09" db="EMBL/GenBank/DDBJ databases">
        <title>Isolation, diversity and antifungal activity of actinobacteria from wheat.</title>
        <authorList>
            <person name="Han C."/>
        </authorList>
    </citation>
    <scope>NUCLEOTIDE SEQUENCE [LARGE SCALE GENOMIC DNA]</scope>
    <source>
        <strain evidence="2 3">NEAU-YY265</strain>
    </source>
</reference>
<dbReference type="InterPro" id="IPR010499">
    <property type="entry name" value="AraC_E-bd"/>
</dbReference>
<sequence>MLTYAITMRELTTQPTAVVRTEVTAEDMPGWLTIAYHAVLEYLRNYGAHPTGPPFALFRFLGDTVAVEAGFPVYREIEGDGFVEPSTLPGGPAAVTTHLGRYEDLEAAYRAVREWVAAHGYQSAGPQWEVYYTDPTAEANPERWRTDVVLPCRPAGGRE</sequence>
<dbReference type="SMART" id="SM00871">
    <property type="entry name" value="AraC_E_bind"/>
    <property type="match status" value="1"/>
</dbReference>
<keyword evidence="3" id="KW-1185">Reference proteome</keyword>
<gene>
    <name evidence="2" type="ORF">DY240_21760</name>
</gene>
<name>A0A418KL47_9ACTN</name>
<dbReference type="Gene3D" id="3.20.80.10">
    <property type="entry name" value="Regulatory factor, effector binding domain"/>
    <property type="match status" value="1"/>
</dbReference>